<dbReference type="PANTHER" id="PTHR19879:SF9">
    <property type="entry name" value="TRANSCRIPTION INITIATION FACTOR TFIID SUBUNIT 5"/>
    <property type="match status" value="1"/>
</dbReference>
<dbReference type="PANTHER" id="PTHR19879">
    <property type="entry name" value="TRANSCRIPTION INITIATION FACTOR TFIID"/>
    <property type="match status" value="1"/>
</dbReference>
<dbReference type="PROSITE" id="PS50294">
    <property type="entry name" value="WD_REPEATS_REGION"/>
    <property type="match status" value="1"/>
</dbReference>
<proteinExistence type="predicted"/>
<dbReference type="SMART" id="SM00320">
    <property type="entry name" value="WD40"/>
    <property type="match status" value="3"/>
</dbReference>
<evidence type="ECO:0000313" key="3">
    <source>
        <dbReference type="Proteomes" id="UP001055940"/>
    </source>
</evidence>
<gene>
    <name evidence="2" type="ORF">NE857_13395</name>
</gene>
<dbReference type="InterPro" id="IPR001680">
    <property type="entry name" value="WD40_rpt"/>
</dbReference>
<dbReference type="PROSITE" id="PS50082">
    <property type="entry name" value="WD_REPEATS_2"/>
    <property type="match status" value="1"/>
</dbReference>
<sequence>MSNSEPPRDHTGWIRDFDDLVGRVFARGPEAVADEIAARMPESAEPGTPLGQLRSLLLNRARLLVRPWDREELACTLYEVVRHRPAVLEWLTGVERALPPVRLALRGPDPAPDDPRLVRVLTGHRAPVCAVTWSPDGERLATVGAYDASVRIWHRDGWREEYRIDIEGAALDDGQWSPDGRWLAVLGKSNRFPDIGEQHPDDIHGWESHIEYVSMVLVFDTGTWQEVAATPTAPRFWLAEGPVFSWSPDSRTIAIGENSSVRLWEFEASGESPRLGPMPGEESVLDVRWRSDGALEAEIWTKIPAPEGHHGSAFERARVTWPDPLSAPESWTQGEAAEPGYRHQLRRTKAVAWSPDGSRRAVLRSLHRGWSDLVLWDTREADEPTEFARIDIAPEETTALAWSPGGDLLATGGESGVRLWRPEAGESEPHGFDLSVRRPVWSPDGTQVAVHAWEGNNEWFVFDPRDPANPTAVGEECPFPRRDPEEERERISEARMEGRGFDKYTSYYGHYAPDAVSPDGELYATTGGRAIFLLDLGKGRNRKMAEDERWARWAELAFSPEQDRLVSVQHGSATVEGSDDRVKEVVLTVWEVSTGRKLAREYLREDPAEKGRLNDFPMGLAVSRTRLAWCGRHGTLALHDLKTLRPLSRTRLAEEAQSVEFSPDGSTLVAMGHYGVRIATVVGADT</sequence>
<dbReference type="InterPro" id="IPR015943">
    <property type="entry name" value="WD40/YVTN_repeat-like_dom_sf"/>
</dbReference>
<dbReference type="SUPFAM" id="SSF50969">
    <property type="entry name" value="YVTN repeat-like/Quinoprotein amine dehydrogenase"/>
    <property type="match status" value="1"/>
</dbReference>
<keyword evidence="3" id="KW-1185">Reference proteome</keyword>
<keyword evidence="1" id="KW-0853">WD repeat</keyword>
<accession>A0ABY5DHG6</accession>
<dbReference type="EMBL" id="CP099837">
    <property type="protein sequence ID" value="USY22513.1"/>
    <property type="molecule type" value="Genomic_DNA"/>
</dbReference>
<dbReference type="InterPro" id="IPR011044">
    <property type="entry name" value="Quino_amine_DH_bsu"/>
</dbReference>
<name>A0ABY5DHG6_9ACTN</name>
<evidence type="ECO:0000313" key="2">
    <source>
        <dbReference type="EMBL" id="USY22513.1"/>
    </source>
</evidence>
<dbReference type="Gene3D" id="2.130.10.10">
    <property type="entry name" value="YVTN repeat-like/Quinoprotein amine dehydrogenase"/>
    <property type="match status" value="3"/>
</dbReference>
<dbReference type="SUPFAM" id="SSF50978">
    <property type="entry name" value="WD40 repeat-like"/>
    <property type="match status" value="1"/>
</dbReference>
<dbReference type="Proteomes" id="UP001055940">
    <property type="component" value="Chromosome"/>
</dbReference>
<dbReference type="RefSeq" id="WP_254421285.1">
    <property type="nucleotide sequence ID" value="NZ_BAAAJB010000031.1"/>
</dbReference>
<protein>
    <submittedName>
        <fullName evidence="2">WD40 repeat domain-containing protein</fullName>
    </submittedName>
</protein>
<reference evidence="2" key="1">
    <citation type="submission" date="2022-06" db="EMBL/GenBank/DDBJ databases">
        <authorList>
            <person name="Ping M."/>
        </authorList>
    </citation>
    <scope>NUCLEOTIDE SEQUENCE</scope>
    <source>
        <strain evidence="2">JCM11759T</strain>
    </source>
</reference>
<organism evidence="2 3">
    <name type="scientific">Nocardiopsis exhalans</name>
    <dbReference type="NCBI Taxonomy" id="163604"/>
    <lineage>
        <taxon>Bacteria</taxon>
        <taxon>Bacillati</taxon>
        <taxon>Actinomycetota</taxon>
        <taxon>Actinomycetes</taxon>
        <taxon>Streptosporangiales</taxon>
        <taxon>Nocardiopsidaceae</taxon>
        <taxon>Nocardiopsis</taxon>
    </lineage>
</organism>
<dbReference type="Pfam" id="PF00400">
    <property type="entry name" value="WD40"/>
    <property type="match status" value="2"/>
</dbReference>
<dbReference type="InterPro" id="IPR036322">
    <property type="entry name" value="WD40_repeat_dom_sf"/>
</dbReference>
<feature type="repeat" description="WD" evidence="1">
    <location>
        <begin position="121"/>
        <end position="153"/>
    </location>
</feature>
<evidence type="ECO:0000256" key="1">
    <source>
        <dbReference type="PROSITE-ProRule" id="PRU00221"/>
    </source>
</evidence>